<reference evidence="2" key="1">
    <citation type="journal article" date="2019" name="Int. J. Syst. Evol. Microbiol.">
        <title>The Global Catalogue of Microorganisms (GCM) 10K type strain sequencing project: providing services to taxonomists for standard genome sequencing and annotation.</title>
        <authorList>
            <consortium name="The Broad Institute Genomics Platform"/>
            <consortium name="The Broad Institute Genome Sequencing Center for Infectious Disease"/>
            <person name="Wu L."/>
            <person name="Ma J."/>
        </authorList>
    </citation>
    <scope>NUCLEOTIDE SEQUENCE [LARGE SCALE GENOMIC DNA]</scope>
    <source>
        <strain evidence="2">CGMCC 4.5798</strain>
    </source>
</reference>
<evidence type="ECO:0000313" key="1">
    <source>
        <dbReference type="EMBL" id="MFC5550781.1"/>
    </source>
</evidence>
<sequence>MNWSTQTREKSQLGQILLGKKLISEDQLDAAIREQGKSGRRLGEILADMKLITEAQVRGAIRRQRNLRMAAALATALLGPLHAYAAVTAAPAAAVSTRALGERALRELSDEELGEIMAQGRDDDALRDQARQLDQRLAMLTGLAGVHTAQNVTHALPDGGVRVLGELVQVFNPLAMFLSADTTVRGVTYDAANSHAVVNKDGSITLRMPSTIGEIAFKNIRVGSAPGPSFGSVEIKDIDLRGTTISVKPR</sequence>
<gene>
    <name evidence="1" type="ORF">ACFPO9_19870</name>
</gene>
<accession>A0ABW0S1D1</accession>
<dbReference type="SUPFAM" id="SSF160246">
    <property type="entry name" value="EspE N-terminal domain-like"/>
    <property type="match status" value="1"/>
</dbReference>
<name>A0ABW0S1D1_9BURK</name>
<evidence type="ECO:0000313" key="2">
    <source>
        <dbReference type="Proteomes" id="UP001596086"/>
    </source>
</evidence>
<dbReference type="EMBL" id="JBHSMZ010000016">
    <property type="protein sequence ID" value="MFC5550781.1"/>
    <property type="molecule type" value="Genomic_DNA"/>
</dbReference>
<dbReference type="InterPro" id="IPR037257">
    <property type="entry name" value="T2SS_E_N_sf"/>
</dbReference>
<dbReference type="RefSeq" id="WP_379773901.1">
    <property type="nucleotide sequence ID" value="NZ_JBHSMZ010000016.1"/>
</dbReference>
<protein>
    <submittedName>
        <fullName evidence="1">Uncharacterized protein</fullName>
    </submittedName>
</protein>
<comment type="caution">
    <text evidence="1">The sequence shown here is derived from an EMBL/GenBank/DDBJ whole genome shotgun (WGS) entry which is preliminary data.</text>
</comment>
<dbReference type="Proteomes" id="UP001596086">
    <property type="component" value="Unassembled WGS sequence"/>
</dbReference>
<organism evidence="1 2">
    <name type="scientific">Massilia aerilata</name>
    <dbReference type="NCBI Taxonomy" id="453817"/>
    <lineage>
        <taxon>Bacteria</taxon>
        <taxon>Pseudomonadati</taxon>
        <taxon>Pseudomonadota</taxon>
        <taxon>Betaproteobacteria</taxon>
        <taxon>Burkholderiales</taxon>
        <taxon>Oxalobacteraceae</taxon>
        <taxon>Telluria group</taxon>
        <taxon>Massilia</taxon>
    </lineage>
</organism>
<keyword evidence="2" id="KW-1185">Reference proteome</keyword>
<proteinExistence type="predicted"/>